<evidence type="ECO:0000313" key="3">
    <source>
        <dbReference type="Proteomes" id="UP001497444"/>
    </source>
</evidence>
<protein>
    <submittedName>
        <fullName evidence="2">Uncharacterized protein</fullName>
    </submittedName>
</protein>
<reference evidence="2" key="1">
    <citation type="submission" date="2024-02" db="EMBL/GenBank/DDBJ databases">
        <authorList>
            <consortium name="ELIXIR-Norway"/>
            <consortium name="Elixir Norway"/>
        </authorList>
    </citation>
    <scope>NUCLEOTIDE SEQUENCE</scope>
</reference>
<dbReference type="Proteomes" id="UP001497444">
    <property type="component" value="Chromosome 19"/>
</dbReference>
<evidence type="ECO:0000256" key="1">
    <source>
        <dbReference type="SAM" id="MobiDB-lite"/>
    </source>
</evidence>
<feature type="compositionally biased region" description="Low complexity" evidence="1">
    <location>
        <begin position="18"/>
        <end position="34"/>
    </location>
</feature>
<gene>
    <name evidence="2" type="ORF">CSSPJE1EN1_LOCUS12734</name>
</gene>
<evidence type="ECO:0000313" key="2">
    <source>
        <dbReference type="EMBL" id="CAK9267256.1"/>
    </source>
</evidence>
<accession>A0ABP0WM65</accession>
<feature type="region of interest" description="Disordered" evidence="1">
    <location>
        <begin position="115"/>
        <end position="154"/>
    </location>
</feature>
<feature type="compositionally biased region" description="Acidic residues" evidence="1">
    <location>
        <begin position="43"/>
        <end position="58"/>
    </location>
</feature>
<feature type="compositionally biased region" description="Acidic residues" evidence="1">
    <location>
        <begin position="124"/>
        <end position="134"/>
    </location>
</feature>
<proteinExistence type="predicted"/>
<feature type="region of interest" description="Disordered" evidence="1">
    <location>
        <begin position="18"/>
        <end position="65"/>
    </location>
</feature>
<keyword evidence="3" id="KW-1185">Reference proteome</keyword>
<name>A0ABP0WM65_9BRYO</name>
<sequence>MGSVAAHVVAVVAIAAKASDSSPTGNSTSSKDSSALYKACSFEQEDEADEEGADEAEEEKAQGSSAYLEESCCNMVLRAPSIRSAAAGLGIDLMQLNLHLEPISFINVATAERVQPGDHHHADEDDEDDEEDQVISECGIKSEQGSYSPTDDDTAATVHMCTPAAAVHGETVCSFNLGKDQPDASK</sequence>
<organism evidence="2 3">
    <name type="scientific">Sphagnum jensenii</name>
    <dbReference type="NCBI Taxonomy" id="128206"/>
    <lineage>
        <taxon>Eukaryota</taxon>
        <taxon>Viridiplantae</taxon>
        <taxon>Streptophyta</taxon>
        <taxon>Embryophyta</taxon>
        <taxon>Bryophyta</taxon>
        <taxon>Sphagnophytina</taxon>
        <taxon>Sphagnopsida</taxon>
        <taxon>Sphagnales</taxon>
        <taxon>Sphagnaceae</taxon>
        <taxon>Sphagnum</taxon>
    </lineage>
</organism>
<dbReference type="EMBL" id="OZ020114">
    <property type="protein sequence ID" value="CAK9267256.1"/>
    <property type="molecule type" value="Genomic_DNA"/>
</dbReference>